<dbReference type="RefSeq" id="WP_317140284.1">
    <property type="nucleotide sequence ID" value="NZ_CP118157.1"/>
</dbReference>
<evidence type="ECO:0000313" key="3">
    <source>
        <dbReference type="Proteomes" id="UP001305498"/>
    </source>
</evidence>
<keyword evidence="3" id="KW-1185">Reference proteome</keyword>
<sequence length="108" mass="12193">MTPTDTYTETPLLTPNRARTGVRSPRPTPGQLLDFEREHREQSGWKDEAIRAELGIAPAWYHALLGRAWRSPEGQAHDPILCRLLADQYDRFVAARRGAAHLTQGPHV</sequence>
<accession>A0AA97FIE8</accession>
<dbReference type="EMBL" id="CP118157">
    <property type="protein sequence ID" value="WOF23813.1"/>
    <property type="molecule type" value="Genomic_DNA"/>
</dbReference>
<evidence type="ECO:0000256" key="1">
    <source>
        <dbReference type="SAM" id="MobiDB-lite"/>
    </source>
</evidence>
<organism evidence="2 3">
    <name type="scientific">Microbacterium betulae</name>
    <dbReference type="NCBI Taxonomy" id="2981139"/>
    <lineage>
        <taxon>Bacteria</taxon>
        <taxon>Bacillati</taxon>
        <taxon>Actinomycetota</taxon>
        <taxon>Actinomycetes</taxon>
        <taxon>Micrococcales</taxon>
        <taxon>Microbacteriaceae</taxon>
        <taxon>Microbacterium</taxon>
    </lineage>
</organism>
<gene>
    <name evidence="2" type="ORF">N8K70_03795</name>
</gene>
<dbReference type="KEGG" id="mbet:N8K70_03795"/>
<protein>
    <submittedName>
        <fullName evidence="2">DUF3263 domain-containing protein</fullName>
    </submittedName>
</protein>
<dbReference type="Pfam" id="PF11662">
    <property type="entry name" value="DUF3263"/>
    <property type="match status" value="1"/>
</dbReference>
<feature type="compositionally biased region" description="Polar residues" evidence="1">
    <location>
        <begin position="1"/>
        <end position="13"/>
    </location>
</feature>
<proteinExistence type="predicted"/>
<dbReference type="AlphaFoldDB" id="A0AA97FIE8"/>
<evidence type="ECO:0000313" key="2">
    <source>
        <dbReference type="EMBL" id="WOF23813.1"/>
    </source>
</evidence>
<name>A0AA97FIE8_9MICO</name>
<dbReference type="InterPro" id="IPR021678">
    <property type="entry name" value="DUF3263"/>
</dbReference>
<reference evidence="2 3" key="1">
    <citation type="submission" date="2023-02" db="EMBL/GenBank/DDBJ databases">
        <title>Microbacterium betulae sp. nov., isolated from birch wood.</title>
        <authorList>
            <person name="Pasciak M."/>
            <person name="Pawlik K.J."/>
            <person name="Martynowski D."/>
            <person name="Laczmanski L."/>
            <person name="Ciekot J."/>
            <person name="Szponar B."/>
            <person name="Wojcik-Fatla A."/>
            <person name="Mackiewicz B."/>
            <person name="Farian E."/>
            <person name="Cholewa G."/>
            <person name="Cholewa A."/>
            <person name="Dutkiewicz J."/>
        </authorList>
    </citation>
    <scope>NUCLEOTIDE SEQUENCE [LARGE SCALE GENOMIC DNA]</scope>
    <source>
        <strain evidence="2 3">AB</strain>
    </source>
</reference>
<feature type="region of interest" description="Disordered" evidence="1">
    <location>
        <begin position="1"/>
        <end position="31"/>
    </location>
</feature>
<dbReference type="Proteomes" id="UP001305498">
    <property type="component" value="Chromosome"/>
</dbReference>